<organism evidence="1 2">
    <name type="scientific">Pluteus cervinus</name>
    <dbReference type="NCBI Taxonomy" id="181527"/>
    <lineage>
        <taxon>Eukaryota</taxon>
        <taxon>Fungi</taxon>
        <taxon>Dikarya</taxon>
        <taxon>Basidiomycota</taxon>
        <taxon>Agaricomycotina</taxon>
        <taxon>Agaricomycetes</taxon>
        <taxon>Agaricomycetidae</taxon>
        <taxon>Agaricales</taxon>
        <taxon>Pluteineae</taxon>
        <taxon>Pluteaceae</taxon>
        <taxon>Pluteus</taxon>
    </lineage>
</organism>
<keyword evidence="2" id="KW-1185">Reference proteome</keyword>
<name>A0ACD3AWJ1_9AGAR</name>
<evidence type="ECO:0000313" key="2">
    <source>
        <dbReference type="Proteomes" id="UP000308600"/>
    </source>
</evidence>
<protein>
    <submittedName>
        <fullName evidence="1">Uncharacterized protein</fullName>
    </submittedName>
</protein>
<proteinExistence type="predicted"/>
<sequence>MIPPQPHFDIANLPTHEAFTKIDAEILRCKVYISTLNSLRNNLAPISKLPVEVLAMIFTHAHEDDLIKRRESFEGDLSRPMEGSLNAIWPRSTPPLRRLVISWVSRHWRDVAIRSMPLWTLITNDFSPQTYLARCGQAELSIDFFFPSPSTLSAVRMNIHRVRSLKLDEVHVHQSEGVPPFVNDTALWLQHAPLLEDLDLRSISCFDFEPFSGINHPKLKRLRLGNALYSWTQPHQPSLNLTVLIIESPQERVSIDLFLDILQGLPNLIDCYLRNIFLDPVEGITLSKEPQSLPLPNLKTFTSNGGNGAVFDLFKYLDVPQALLHVFVPFRSLMSNEGDFEVALQRLDQYRKISNLPIHHMELQSHDDVFSCLVATSSEMKNRVLVELHRDDINDDPIDGAAYVLSSITLDNLESLWANSLSQSTILMTIPSLRVVTVSSHAVDEFLSMLCHPRRLNTYLKEGNIPFPGLEDLTFDTIPKGSVNSLVNALRVRTKTSGLQKLTLSREDHGLVEDDWGHLEAVVKVVSIDTSQI</sequence>
<dbReference type="EMBL" id="ML208332">
    <property type="protein sequence ID" value="TFK69337.1"/>
    <property type="molecule type" value="Genomic_DNA"/>
</dbReference>
<accession>A0ACD3AWJ1</accession>
<dbReference type="Proteomes" id="UP000308600">
    <property type="component" value="Unassembled WGS sequence"/>
</dbReference>
<reference evidence="1 2" key="1">
    <citation type="journal article" date="2019" name="Nat. Ecol. Evol.">
        <title>Megaphylogeny resolves global patterns of mushroom evolution.</title>
        <authorList>
            <person name="Varga T."/>
            <person name="Krizsan K."/>
            <person name="Foldi C."/>
            <person name="Dima B."/>
            <person name="Sanchez-Garcia M."/>
            <person name="Sanchez-Ramirez S."/>
            <person name="Szollosi G.J."/>
            <person name="Szarkandi J.G."/>
            <person name="Papp V."/>
            <person name="Albert L."/>
            <person name="Andreopoulos W."/>
            <person name="Angelini C."/>
            <person name="Antonin V."/>
            <person name="Barry K.W."/>
            <person name="Bougher N.L."/>
            <person name="Buchanan P."/>
            <person name="Buyck B."/>
            <person name="Bense V."/>
            <person name="Catcheside P."/>
            <person name="Chovatia M."/>
            <person name="Cooper J."/>
            <person name="Damon W."/>
            <person name="Desjardin D."/>
            <person name="Finy P."/>
            <person name="Geml J."/>
            <person name="Haridas S."/>
            <person name="Hughes K."/>
            <person name="Justo A."/>
            <person name="Karasinski D."/>
            <person name="Kautmanova I."/>
            <person name="Kiss B."/>
            <person name="Kocsube S."/>
            <person name="Kotiranta H."/>
            <person name="LaButti K.M."/>
            <person name="Lechner B.E."/>
            <person name="Liimatainen K."/>
            <person name="Lipzen A."/>
            <person name="Lukacs Z."/>
            <person name="Mihaltcheva S."/>
            <person name="Morgado L.N."/>
            <person name="Niskanen T."/>
            <person name="Noordeloos M.E."/>
            <person name="Ohm R.A."/>
            <person name="Ortiz-Santana B."/>
            <person name="Ovrebo C."/>
            <person name="Racz N."/>
            <person name="Riley R."/>
            <person name="Savchenko A."/>
            <person name="Shiryaev A."/>
            <person name="Soop K."/>
            <person name="Spirin V."/>
            <person name="Szebenyi C."/>
            <person name="Tomsovsky M."/>
            <person name="Tulloss R.E."/>
            <person name="Uehling J."/>
            <person name="Grigoriev I.V."/>
            <person name="Vagvolgyi C."/>
            <person name="Papp T."/>
            <person name="Martin F.M."/>
            <person name="Miettinen O."/>
            <person name="Hibbett D.S."/>
            <person name="Nagy L.G."/>
        </authorList>
    </citation>
    <scope>NUCLEOTIDE SEQUENCE [LARGE SCALE GENOMIC DNA]</scope>
    <source>
        <strain evidence="1 2">NL-1719</strain>
    </source>
</reference>
<evidence type="ECO:0000313" key="1">
    <source>
        <dbReference type="EMBL" id="TFK69337.1"/>
    </source>
</evidence>
<gene>
    <name evidence="1" type="ORF">BDN72DRAFT_840428</name>
</gene>